<dbReference type="Gene3D" id="1.10.287.1080">
    <property type="entry name" value="MazG-like"/>
    <property type="match status" value="1"/>
</dbReference>
<protein>
    <submittedName>
        <fullName evidence="1">MazG-like family protein</fullName>
    </submittedName>
</protein>
<name>A0ABW2FLG8_9ACTN</name>
<organism evidence="1 2">
    <name type="scientific">Kitasatospora paranensis</name>
    <dbReference type="NCBI Taxonomy" id="258053"/>
    <lineage>
        <taxon>Bacteria</taxon>
        <taxon>Bacillati</taxon>
        <taxon>Actinomycetota</taxon>
        <taxon>Actinomycetes</taxon>
        <taxon>Kitasatosporales</taxon>
        <taxon>Streptomycetaceae</taxon>
        <taxon>Kitasatospora</taxon>
    </lineage>
</organism>
<dbReference type="CDD" id="cd11533">
    <property type="entry name" value="NTP-PPase_Af0060_like"/>
    <property type="match status" value="1"/>
</dbReference>
<gene>
    <name evidence="1" type="ORF">ACFQMG_00815</name>
</gene>
<dbReference type="InterPro" id="IPR044548">
    <property type="entry name" value="AF0060_NTP-PPase_MazG-like"/>
</dbReference>
<dbReference type="RefSeq" id="WP_380230226.1">
    <property type="nucleotide sequence ID" value="NZ_JBHSVH010000002.1"/>
</dbReference>
<dbReference type="Proteomes" id="UP001596435">
    <property type="component" value="Unassembled WGS sequence"/>
</dbReference>
<dbReference type="SUPFAM" id="SSF101386">
    <property type="entry name" value="all-alpha NTP pyrophosphatases"/>
    <property type="match status" value="1"/>
</dbReference>
<dbReference type="EMBL" id="JBHTAJ010000001">
    <property type="protein sequence ID" value="MFC7178100.1"/>
    <property type="molecule type" value="Genomic_DNA"/>
</dbReference>
<evidence type="ECO:0000313" key="2">
    <source>
        <dbReference type="Proteomes" id="UP001596435"/>
    </source>
</evidence>
<accession>A0ABW2FLG8</accession>
<keyword evidence="2" id="KW-1185">Reference proteome</keyword>
<sequence>MESSHWETVDRLVGRLDEAAALPPGEQRLMRILKLSEEVGEVAAAVIGATGQNPRKGVTHSWDDVRSELCDVMITAMVALRTLTPDAEAVFAERLRFVDARAAAAGSTP</sequence>
<comment type="caution">
    <text evidence="1">The sequence shown here is derived from an EMBL/GenBank/DDBJ whole genome shotgun (WGS) entry which is preliminary data.</text>
</comment>
<reference evidence="2" key="1">
    <citation type="journal article" date="2019" name="Int. J. Syst. Evol. Microbiol.">
        <title>The Global Catalogue of Microorganisms (GCM) 10K type strain sequencing project: providing services to taxonomists for standard genome sequencing and annotation.</title>
        <authorList>
            <consortium name="The Broad Institute Genomics Platform"/>
            <consortium name="The Broad Institute Genome Sequencing Center for Infectious Disease"/>
            <person name="Wu L."/>
            <person name="Ma J."/>
        </authorList>
    </citation>
    <scope>NUCLEOTIDE SEQUENCE [LARGE SCALE GENOMIC DNA]</scope>
    <source>
        <strain evidence="2">CGMCC 1.12859</strain>
    </source>
</reference>
<evidence type="ECO:0000313" key="1">
    <source>
        <dbReference type="EMBL" id="MFC7178100.1"/>
    </source>
</evidence>
<proteinExistence type="predicted"/>